<reference evidence="1 2" key="1">
    <citation type="journal article" date="2018" name="Mol. Biol. Evol.">
        <title>Broad Genomic Sampling Reveals a Smut Pathogenic Ancestry of the Fungal Clade Ustilaginomycotina.</title>
        <authorList>
            <person name="Kijpornyongpan T."/>
            <person name="Mondo S.J."/>
            <person name="Barry K."/>
            <person name="Sandor L."/>
            <person name="Lee J."/>
            <person name="Lipzen A."/>
            <person name="Pangilinan J."/>
            <person name="LaButti K."/>
            <person name="Hainaut M."/>
            <person name="Henrissat B."/>
            <person name="Grigoriev I.V."/>
            <person name="Spatafora J.W."/>
            <person name="Aime M.C."/>
        </authorList>
    </citation>
    <scope>NUCLEOTIDE SEQUENCE [LARGE SCALE GENOMIC DNA]</scope>
    <source>
        <strain evidence="1 2">SA 807</strain>
    </source>
</reference>
<accession>A0ACD0NWF2</accession>
<organism evidence="1 2">
    <name type="scientific">Violaceomyces palustris</name>
    <dbReference type="NCBI Taxonomy" id="1673888"/>
    <lineage>
        <taxon>Eukaryota</taxon>
        <taxon>Fungi</taxon>
        <taxon>Dikarya</taxon>
        <taxon>Basidiomycota</taxon>
        <taxon>Ustilaginomycotina</taxon>
        <taxon>Ustilaginomycetes</taxon>
        <taxon>Violaceomycetales</taxon>
        <taxon>Violaceomycetaceae</taxon>
        <taxon>Violaceomyces</taxon>
    </lineage>
</organism>
<name>A0ACD0NWF2_9BASI</name>
<evidence type="ECO:0000313" key="1">
    <source>
        <dbReference type="EMBL" id="PWN50150.1"/>
    </source>
</evidence>
<protein>
    <submittedName>
        <fullName evidence="1">DUF1960-domain-containing protein</fullName>
    </submittedName>
</protein>
<dbReference type="EMBL" id="KZ819963">
    <property type="protein sequence ID" value="PWN50150.1"/>
    <property type="molecule type" value="Genomic_DNA"/>
</dbReference>
<keyword evidence="2" id="KW-1185">Reference proteome</keyword>
<proteinExistence type="predicted"/>
<dbReference type="Proteomes" id="UP000245626">
    <property type="component" value="Unassembled WGS sequence"/>
</dbReference>
<sequence length="103" mass="11333">MVIVNAAEYQRWIKGEKTIPLADVVDSFEVFHTGQGAQGIMGRPSKQQLDTIFGTHTDTDVVLQILEKGQFQASSELTASLWLHPSALFPFPSSESTLLSPPF</sequence>
<evidence type="ECO:0000313" key="2">
    <source>
        <dbReference type="Proteomes" id="UP000245626"/>
    </source>
</evidence>
<gene>
    <name evidence="1" type="ORF">IE53DRAFT_387571</name>
</gene>